<evidence type="ECO:0000256" key="4">
    <source>
        <dbReference type="SAM" id="MobiDB-lite"/>
    </source>
</evidence>
<dbReference type="SUPFAM" id="SSF46689">
    <property type="entry name" value="Homeodomain-like"/>
    <property type="match status" value="1"/>
</dbReference>
<keyword evidence="3" id="KW-0804">Transcription</keyword>
<evidence type="ECO:0000256" key="3">
    <source>
        <dbReference type="ARBA" id="ARBA00023163"/>
    </source>
</evidence>
<dbReference type="InterPro" id="IPR009057">
    <property type="entry name" value="Homeodomain-like_sf"/>
</dbReference>
<dbReference type="InterPro" id="IPR014710">
    <property type="entry name" value="RmlC-like_jellyroll"/>
</dbReference>
<dbReference type="Proteomes" id="UP001589627">
    <property type="component" value="Unassembled WGS sequence"/>
</dbReference>
<comment type="caution">
    <text evidence="6">The sequence shown here is derived from an EMBL/GenBank/DDBJ whole genome shotgun (WGS) entry which is preliminary data.</text>
</comment>
<protein>
    <submittedName>
        <fullName evidence="6">Helix-turn-helix domain-containing protein</fullName>
    </submittedName>
</protein>
<dbReference type="InterPro" id="IPR003313">
    <property type="entry name" value="AraC-bd"/>
</dbReference>
<evidence type="ECO:0000259" key="5">
    <source>
        <dbReference type="PROSITE" id="PS01124"/>
    </source>
</evidence>
<dbReference type="Pfam" id="PF12833">
    <property type="entry name" value="HTH_18"/>
    <property type="match status" value="1"/>
</dbReference>
<dbReference type="PROSITE" id="PS00041">
    <property type="entry name" value="HTH_ARAC_FAMILY_1"/>
    <property type="match status" value="1"/>
</dbReference>
<dbReference type="PANTHER" id="PTHR11019:SF199">
    <property type="entry name" value="HTH-TYPE TRANSCRIPTIONAL REGULATOR NIMR"/>
    <property type="match status" value="1"/>
</dbReference>
<dbReference type="InterPro" id="IPR011051">
    <property type="entry name" value="RmlC_Cupin_sf"/>
</dbReference>
<keyword evidence="7" id="KW-1185">Reference proteome</keyword>
<proteinExistence type="predicted"/>
<dbReference type="Gene3D" id="2.60.120.10">
    <property type="entry name" value="Jelly Rolls"/>
    <property type="match status" value="1"/>
</dbReference>
<sequence>MAAESAIGLERFEMLRGQAFNRHAHDVHQLAWASTGVLMVGVDDRCWVLPPNLALWIPAGVWHVTAAQRDTVLQGIYLDPARCGLAWDEPTVLAVSPFAGHLIGYLTGDLDEAPRVRAEAVLLDVLRPVGRATIELPIPTDRRAREVADILLADPADQRSLEELAARVRSSPRTLLRVFAAETGMTFSQWRVHARLQVAIGHLAEGQRVGRVAELVGYATASAFVAAFRRVTGHTPAHYFGPDTRAVTGATRTPGGVVPEEGSPAVDEHR</sequence>
<dbReference type="SUPFAM" id="SSF51182">
    <property type="entry name" value="RmlC-like cupins"/>
    <property type="match status" value="1"/>
</dbReference>
<dbReference type="SMART" id="SM00342">
    <property type="entry name" value="HTH_ARAC"/>
    <property type="match status" value="1"/>
</dbReference>
<reference evidence="6 7" key="1">
    <citation type="submission" date="2024-09" db="EMBL/GenBank/DDBJ databases">
        <authorList>
            <person name="Sun Q."/>
            <person name="Mori K."/>
        </authorList>
    </citation>
    <scope>NUCLEOTIDE SEQUENCE [LARGE SCALE GENOMIC DNA]</scope>
    <source>
        <strain evidence="6 7">TBRC 0563</strain>
    </source>
</reference>
<evidence type="ECO:0000256" key="2">
    <source>
        <dbReference type="ARBA" id="ARBA00023125"/>
    </source>
</evidence>
<gene>
    <name evidence="6" type="ORF">ACFFNX_21230</name>
</gene>
<evidence type="ECO:0000313" key="7">
    <source>
        <dbReference type="Proteomes" id="UP001589627"/>
    </source>
</evidence>
<name>A0ABV5YI19_9ACTN</name>
<dbReference type="PANTHER" id="PTHR11019">
    <property type="entry name" value="HTH-TYPE TRANSCRIPTIONAL REGULATOR NIMR"/>
    <property type="match status" value="1"/>
</dbReference>
<dbReference type="Pfam" id="PF02311">
    <property type="entry name" value="AraC_binding"/>
    <property type="match status" value="1"/>
</dbReference>
<dbReference type="PROSITE" id="PS01124">
    <property type="entry name" value="HTH_ARAC_FAMILY_2"/>
    <property type="match status" value="1"/>
</dbReference>
<feature type="region of interest" description="Disordered" evidence="4">
    <location>
        <begin position="243"/>
        <end position="270"/>
    </location>
</feature>
<keyword evidence="1" id="KW-0805">Transcription regulation</keyword>
<dbReference type="InterPro" id="IPR018060">
    <property type="entry name" value="HTH_AraC"/>
</dbReference>
<organism evidence="6 7">
    <name type="scientific">Actinoallomurus acaciae</name>
    <dbReference type="NCBI Taxonomy" id="502577"/>
    <lineage>
        <taxon>Bacteria</taxon>
        <taxon>Bacillati</taxon>
        <taxon>Actinomycetota</taxon>
        <taxon>Actinomycetes</taxon>
        <taxon>Streptosporangiales</taxon>
        <taxon>Thermomonosporaceae</taxon>
        <taxon>Actinoallomurus</taxon>
    </lineage>
</organism>
<evidence type="ECO:0000313" key="6">
    <source>
        <dbReference type="EMBL" id="MFB9834713.1"/>
    </source>
</evidence>
<dbReference type="CDD" id="cd06124">
    <property type="entry name" value="cupin_NimR-like_N"/>
    <property type="match status" value="1"/>
</dbReference>
<dbReference type="InterPro" id="IPR018062">
    <property type="entry name" value="HTH_AraC-typ_CS"/>
</dbReference>
<evidence type="ECO:0000256" key="1">
    <source>
        <dbReference type="ARBA" id="ARBA00023015"/>
    </source>
</evidence>
<feature type="domain" description="HTH araC/xylS-type" evidence="5">
    <location>
        <begin position="145"/>
        <end position="242"/>
    </location>
</feature>
<dbReference type="EMBL" id="JBHLZP010000155">
    <property type="protein sequence ID" value="MFB9834713.1"/>
    <property type="molecule type" value="Genomic_DNA"/>
</dbReference>
<accession>A0ABV5YI19</accession>
<dbReference type="RefSeq" id="WP_378204837.1">
    <property type="nucleotide sequence ID" value="NZ_JBHLZP010000155.1"/>
</dbReference>
<keyword evidence="2" id="KW-0238">DNA-binding</keyword>
<dbReference type="Gene3D" id="1.10.10.60">
    <property type="entry name" value="Homeodomain-like"/>
    <property type="match status" value="1"/>
</dbReference>